<dbReference type="Proteomes" id="UP000076502">
    <property type="component" value="Unassembled WGS sequence"/>
</dbReference>
<dbReference type="GO" id="GO:0008017">
    <property type="term" value="F:microtubule binding"/>
    <property type="evidence" value="ECO:0007669"/>
    <property type="project" value="TreeGrafter"/>
</dbReference>
<comment type="subunit">
    <text evidence="2">Interacts with microtubules.</text>
</comment>
<dbReference type="GO" id="GO:0005876">
    <property type="term" value="C:spindle microtubule"/>
    <property type="evidence" value="ECO:0007669"/>
    <property type="project" value="TreeGrafter"/>
</dbReference>
<comment type="subcellular location">
    <subcellularLocation>
        <location evidence="1">Cytoplasm</location>
        <location evidence="1">Cytoskeleton</location>
    </subcellularLocation>
</comment>
<dbReference type="GO" id="GO:0097431">
    <property type="term" value="C:mitotic spindle pole"/>
    <property type="evidence" value="ECO:0007669"/>
    <property type="project" value="TreeGrafter"/>
</dbReference>
<dbReference type="PANTHER" id="PTHR16056:SF16">
    <property type="entry name" value="REGULATOR OF MICROTUBULE DYNAMICS PROTEIN 1"/>
    <property type="match status" value="1"/>
</dbReference>
<keyword evidence="3" id="KW-0963">Cytoplasm</keyword>
<protein>
    <recommendedName>
        <fullName evidence="7">Regulator of microtubule dynamics protein 1</fullName>
    </recommendedName>
    <alternativeName>
        <fullName evidence="8">Protein FAM82B</fullName>
    </alternativeName>
</protein>
<evidence type="ECO:0000256" key="7">
    <source>
        <dbReference type="ARBA" id="ARBA00039966"/>
    </source>
</evidence>
<keyword evidence="6" id="KW-0206">Cytoskeleton</keyword>
<dbReference type="InterPro" id="IPR019734">
    <property type="entry name" value="TPR_rpt"/>
</dbReference>
<dbReference type="SUPFAM" id="SSF48452">
    <property type="entry name" value="TPR-like"/>
    <property type="match status" value="2"/>
</dbReference>
<evidence type="ECO:0000256" key="3">
    <source>
        <dbReference type="ARBA" id="ARBA00022490"/>
    </source>
</evidence>
<dbReference type="InterPro" id="IPR011990">
    <property type="entry name" value="TPR-like_helical_dom_sf"/>
</dbReference>
<dbReference type="PROSITE" id="PS50005">
    <property type="entry name" value="TPR"/>
    <property type="match status" value="1"/>
</dbReference>
<dbReference type="AlphaFoldDB" id="A0A154PJ20"/>
<accession>A0A154PJ20</accession>
<dbReference type="EMBL" id="KQ434904">
    <property type="protein sequence ID" value="KZC11200.1"/>
    <property type="molecule type" value="Genomic_DNA"/>
</dbReference>
<dbReference type="PANTHER" id="PTHR16056">
    <property type="entry name" value="REGULATOR OF MICROTUBULE DYNAMICS PROTEIN"/>
    <property type="match status" value="1"/>
</dbReference>
<proteinExistence type="predicted"/>
<evidence type="ECO:0000313" key="11">
    <source>
        <dbReference type="Proteomes" id="UP000076502"/>
    </source>
</evidence>
<keyword evidence="5 9" id="KW-0802">TPR repeat</keyword>
<dbReference type="STRING" id="178035.A0A154PJ20"/>
<name>A0A154PJ20_DUFNO</name>
<evidence type="ECO:0000256" key="6">
    <source>
        <dbReference type="ARBA" id="ARBA00023212"/>
    </source>
</evidence>
<keyword evidence="11" id="KW-1185">Reference proteome</keyword>
<dbReference type="OMA" id="KDVEILW"/>
<dbReference type="InterPro" id="IPR049039">
    <property type="entry name" value="RMD1-3_a_helical_rpt"/>
</dbReference>
<evidence type="ECO:0000256" key="2">
    <source>
        <dbReference type="ARBA" id="ARBA00011375"/>
    </source>
</evidence>
<dbReference type="GO" id="GO:0005739">
    <property type="term" value="C:mitochondrion"/>
    <property type="evidence" value="ECO:0007669"/>
    <property type="project" value="TreeGrafter"/>
</dbReference>
<dbReference type="Gene3D" id="1.25.40.10">
    <property type="entry name" value="Tetratricopeptide repeat domain"/>
    <property type="match status" value="1"/>
</dbReference>
<evidence type="ECO:0000256" key="9">
    <source>
        <dbReference type="PROSITE-ProRule" id="PRU00339"/>
    </source>
</evidence>
<evidence type="ECO:0000256" key="8">
    <source>
        <dbReference type="ARBA" id="ARBA00041958"/>
    </source>
</evidence>
<reference evidence="10 11" key="1">
    <citation type="submission" date="2015-07" db="EMBL/GenBank/DDBJ databases">
        <title>The genome of Dufourea novaeangliae.</title>
        <authorList>
            <person name="Pan H."/>
            <person name="Kapheim K."/>
        </authorList>
    </citation>
    <scope>NUCLEOTIDE SEQUENCE [LARGE SCALE GENOMIC DNA]</scope>
    <source>
        <strain evidence="10">0120121106</strain>
        <tissue evidence="10">Whole body</tissue>
    </source>
</reference>
<gene>
    <name evidence="10" type="ORF">WN55_02614</name>
</gene>
<dbReference type="Pfam" id="PF21033">
    <property type="entry name" value="RMD1-3"/>
    <property type="match status" value="1"/>
</dbReference>
<feature type="repeat" description="TPR" evidence="9">
    <location>
        <begin position="194"/>
        <end position="227"/>
    </location>
</feature>
<sequence length="244" mass="28500">MGVWGLSKKKGEGDGLTAKEVLIAKADALFDQGNYKEIYNLLSNYRDSGDVEILWRLSRALYKMAKIATDVEGKKMIYEAYDLLNIALKIKEDHWAVHKWMSIILDSRCSYEGMKVRLRELYNIKNHMLRAIELNPRDTTTMYMLGTWCYQISDLTWYQRKIAAIIFETPPISSFEEALQYFLRAEEVEPNFYSHNLLMLGKSYLKLNQKDEALKYLKMAVEYPAKNDDDHTAKQEAQKLLKDI</sequence>
<organism evidence="10 11">
    <name type="scientific">Dufourea novaeangliae</name>
    <name type="common">Sweat bee</name>
    <dbReference type="NCBI Taxonomy" id="178035"/>
    <lineage>
        <taxon>Eukaryota</taxon>
        <taxon>Metazoa</taxon>
        <taxon>Ecdysozoa</taxon>
        <taxon>Arthropoda</taxon>
        <taxon>Hexapoda</taxon>
        <taxon>Insecta</taxon>
        <taxon>Pterygota</taxon>
        <taxon>Neoptera</taxon>
        <taxon>Endopterygota</taxon>
        <taxon>Hymenoptera</taxon>
        <taxon>Apocrita</taxon>
        <taxon>Aculeata</taxon>
        <taxon>Apoidea</taxon>
        <taxon>Anthophila</taxon>
        <taxon>Halictidae</taxon>
        <taxon>Rophitinae</taxon>
        <taxon>Dufourea</taxon>
    </lineage>
</organism>
<evidence type="ECO:0000256" key="5">
    <source>
        <dbReference type="ARBA" id="ARBA00022803"/>
    </source>
</evidence>
<evidence type="ECO:0000313" key="10">
    <source>
        <dbReference type="EMBL" id="KZC11200.1"/>
    </source>
</evidence>
<dbReference type="OrthoDB" id="69711at2759"/>
<keyword evidence="4" id="KW-0677">Repeat</keyword>
<evidence type="ECO:0000256" key="4">
    <source>
        <dbReference type="ARBA" id="ARBA00022737"/>
    </source>
</evidence>
<evidence type="ECO:0000256" key="1">
    <source>
        <dbReference type="ARBA" id="ARBA00004245"/>
    </source>
</evidence>